<evidence type="ECO:0000256" key="1">
    <source>
        <dbReference type="SAM" id="MobiDB-lite"/>
    </source>
</evidence>
<feature type="region of interest" description="Disordered" evidence="1">
    <location>
        <begin position="316"/>
        <end position="352"/>
    </location>
</feature>
<dbReference type="Proteomes" id="UP001292079">
    <property type="component" value="Unassembled WGS sequence"/>
</dbReference>
<keyword evidence="2" id="KW-1133">Transmembrane helix</keyword>
<feature type="compositionally biased region" description="Polar residues" evidence="1">
    <location>
        <begin position="330"/>
        <end position="352"/>
    </location>
</feature>
<organism evidence="3 4">
    <name type="scientific">Schistosoma mekongi</name>
    <name type="common">Parasitic worm</name>
    <dbReference type="NCBI Taxonomy" id="38744"/>
    <lineage>
        <taxon>Eukaryota</taxon>
        <taxon>Metazoa</taxon>
        <taxon>Spiralia</taxon>
        <taxon>Lophotrochozoa</taxon>
        <taxon>Platyhelminthes</taxon>
        <taxon>Trematoda</taxon>
        <taxon>Digenea</taxon>
        <taxon>Strigeidida</taxon>
        <taxon>Schistosomatoidea</taxon>
        <taxon>Schistosomatidae</taxon>
        <taxon>Schistosoma</taxon>
    </lineage>
</organism>
<reference evidence="3" key="2">
    <citation type="journal article" date="2023" name="Infect Dis Poverty">
        <title>Chromosome-scale genome of the human blood fluke Schistosoma mekongi and its implications for public health.</title>
        <authorList>
            <person name="Zhou M."/>
            <person name="Xu L."/>
            <person name="Xu D."/>
            <person name="Chen W."/>
            <person name="Khan J."/>
            <person name="Hu Y."/>
            <person name="Huang H."/>
            <person name="Wei H."/>
            <person name="Zhang Y."/>
            <person name="Chusongsang P."/>
            <person name="Tanasarnprasert K."/>
            <person name="Hu X."/>
            <person name="Limpanont Y."/>
            <person name="Lv Z."/>
        </authorList>
    </citation>
    <scope>NUCLEOTIDE SEQUENCE</scope>
    <source>
        <strain evidence="3">LV_2022a</strain>
    </source>
</reference>
<keyword evidence="4" id="KW-1185">Reference proteome</keyword>
<keyword evidence="2" id="KW-0472">Membrane</keyword>
<protein>
    <submittedName>
        <fullName evidence="3">Uncharacterized protein</fullName>
    </submittedName>
</protein>
<feature type="compositionally biased region" description="Low complexity" evidence="1">
    <location>
        <begin position="316"/>
        <end position="329"/>
    </location>
</feature>
<evidence type="ECO:0000313" key="3">
    <source>
        <dbReference type="EMBL" id="KAK4467956.1"/>
    </source>
</evidence>
<gene>
    <name evidence="3" type="ORF">MN116_000223</name>
</gene>
<dbReference type="EMBL" id="JALJAT010000007">
    <property type="protein sequence ID" value="KAK4467956.1"/>
    <property type="molecule type" value="Genomic_DNA"/>
</dbReference>
<reference evidence="3" key="1">
    <citation type="submission" date="2022-04" db="EMBL/GenBank/DDBJ databases">
        <authorList>
            <person name="Xu L."/>
            <person name="Lv Z."/>
        </authorList>
    </citation>
    <scope>NUCLEOTIDE SEQUENCE</scope>
    <source>
        <strain evidence="3">LV_2022a</strain>
    </source>
</reference>
<evidence type="ECO:0000313" key="4">
    <source>
        <dbReference type="Proteomes" id="UP001292079"/>
    </source>
</evidence>
<name>A0AAE1Z5G6_SCHME</name>
<feature type="transmembrane region" description="Helical" evidence="2">
    <location>
        <begin position="363"/>
        <end position="384"/>
    </location>
</feature>
<accession>A0AAE1Z5G6</accession>
<evidence type="ECO:0000256" key="2">
    <source>
        <dbReference type="SAM" id="Phobius"/>
    </source>
</evidence>
<proteinExistence type="predicted"/>
<feature type="non-terminal residue" evidence="3">
    <location>
        <position position="391"/>
    </location>
</feature>
<keyword evidence="2" id="KW-0812">Transmembrane</keyword>
<comment type="caution">
    <text evidence="3">The sequence shown here is derived from an EMBL/GenBank/DDBJ whole genome shotgun (WGS) entry which is preliminary data.</text>
</comment>
<sequence length="391" mass="44296">AAITFHLRPMNCTLYWFMLLMLYLNLLFVDNRLAQEANYTDSESLGLLDYGFSEDQTTANVKRFLLEDIGFTFKVHQKTFKSLIAFRSEATVFMADAFENGKPVRSFRIVDGYSSQTYVYSRTHSNSIIVYCGLITYCKSHPATYVNLRMFIYKSGTIQYEIFRVDGETDDCPMTIEIRDGIYNVSADGSETIIHEEVIHKKVCPSSSIVKGRVFTFFPQPRCRAQTSEETCAAESQLDANCSWCRECKTCLRENNTQSSLSSTSICNCAEKVKTTVSEVNGLNDNGSSTDYESSKATSQRHDIANGMSTIVHGVTESTKNTNDNNNSTIDYESSKATTQRQDVQQTKSTNDSKPLATYTKPIYCILGIVLVLFILFIVCLILWKYLYKQY</sequence>
<dbReference type="AlphaFoldDB" id="A0AAE1Z5G6"/>
<feature type="transmembrane region" description="Helical" evidence="2">
    <location>
        <begin position="13"/>
        <end position="29"/>
    </location>
</feature>